<feature type="transmembrane region" description="Helical" evidence="1">
    <location>
        <begin position="55"/>
        <end position="77"/>
    </location>
</feature>
<keyword evidence="1" id="KW-0812">Transmembrane</keyword>
<dbReference type="AlphaFoldDB" id="A0A433QLV3"/>
<dbReference type="Proteomes" id="UP000274822">
    <property type="component" value="Unassembled WGS sequence"/>
</dbReference>
<evidence type="ECO:0000313" key="2">
    <source>
        <dbReference type="EMBL" id="RUS30748.1"/>
    </source>
</evidence>
<organism evidence="2 3">
    <name type="scientific">Jimgerdemannia flammicorona</name>
    <dbReference type="NCBI Taxonomy" id="994334"/>
    <lineage>
        <taxon>Eukaryota</taxon>
        <taxon>Fungi</taxon>
        <taxon>Fungi incertae sedis</taxon>
        <taxon>Mucoromycota</taxon>
        <taxon>Mucoromycotina</taxon>
        <taxon>Endogonomycetes</taxon>
        <taxon>Endogonales</taxon>
        <taxon>Endogonaceae</taxon>
        <taxon>Jimgerdemannia</taxon>
    </lineage>
</organism>
<reference evidence="2 3" key="1">
    <citation type="journal article" date="2018" name="New Phytol.">
        <title>Phylogenomics of Endogonaceae and evolution of mycorrhizas within Mucoromycota.</title>
        <authorList>
            <person name="Chang Y."/>
            <person name="Desiro A."/>
            <person name="Na H."/>
            <person name="Sandor L."/>
            <person name="Lipzen A."/>
            <person name="Clum A."/>
            <person name="Barry K."/>
            <person name="Grigoriev I.V."/>
            <person name="Martin F.M."/>
            <person name="Stajich J.E."/>
            <person name="Smith M.E."/>
            <person name="Bonito G."/>
            <person name="Spatafora J.W."/>
        </authorList>
    </citation>
    <scope>NUCLEOTIDE SEQUENCE [LARGE SCALE GENOMIC DNA]</scope>
    <source>
        <strain evidence="2 3">AD002</strain>
    </source>
</reference>
<keyword evidence="1" id="KW-0472">Membrane</keyword>
<comment type="caution">
    <text evidence="2">The sequence shown here is derived from an EMBL/GenBank/DDBJ whole genome shotgun (WGS) entry which is preliminary data.</text>
</comment>
<keyword evidence="3" id="KW-1185">Reference proteome</keyword>
<gene>
    <name evidence="2" type="ORF">BC938DRAFT_479004</name>
</gene>
<evidence type="ECO:0000256" key="1">
    <source>
        <dbReference type="SAM" id="Phobius"/>
    </source>
</evidence>
<name>A0A433QLV3_9FUNG</name>
<dbReference type="EMBL" id="RBNJ01003599">
    <property type="protein sequence ID" value="RUS30748.1"/>
    <property type="molecule type" value="Genomic_DNA"/>
</dbReference>
<accession>A0A433QLV3</accession>
<proteinExistence type="predicted"/>
<keyword evidence="1" id="KW-1133">Transmembrane helix</keyword>
<evidence type="ECO:0000313" key="3">
    <source>
        <dbReference type="Proteomes" id="UP000274822"/>
    </source>
</evidence>
<protein>
    <submittedName>
        <fullName evidence="2">Uncharacterized protein</fullName>
    </submittedName>
</protein>
<sequence length="86" mass="9058">MLTVDLGLHPIDVDGDRFLDVVALDGAELFLEEHGDIVELAVRYGLGAVAIHTHVVILVGAVGVVVVMVGVLGGWIVQDEICEVGK</sequence>